<reference evidence="1 2" key="1">
    <citation type="journal article" date="1992" name="J. Gen. Microbiol.">
        <title>Characterization of bacteriophage BFK20 from Brevibacterium flavum.</title>
        <authorList>
            <person name="Koptides M."/>
            <person name="Barak I."/>
            <person name="Sisova M."/>
            <person name="Baloghova E."/>
            <person name="Ugorcakova J."/>
        </authorList>
    </citation>
    <scope>NUCLEOTIDE SEQUENCE [LARGE SCALE GENOMIC DNA]</scope>
</reference>
<proteinExistence type="predicted"/>
<name>Q3V5F7_9CAUD</name>
<reference evidence="1 2" key="4">
    <citation type="journal article" date="2007" name="Virology">
        <title>Transcriptional profiling of bacteriophage BFK20: coexpression interrogated by "guilt-by-association" algorithm.</title>
        <authorList>
            <person name="Majtan T."/>
            <person name="Halgasova N."/>
            <person name="Bukovska G."/>
            <person name="Timko J."/>
        </authorList>
    </citation>
    <scope>NUCLEOTIDE SEQUENCE [LARGE SCALE GENOMIC DNA]</scope>
</reference>
<keyword evidence="2" id="KW-1185">Reference proteome</keyword>
<dbReference type="Proteomes" id="UP000001531">
    <property type="component" value="Segment"/>
</dbReference>
<evidence type="ECO:0000313" key="2">
    <source>
        <dbReference type="Proteomes" id="UP000001531"/>
    </source>
</evidence>
<dbReference type="RefSeq" id="YP_001456768.1">
    <property type="nucleotide sequence ID" value="NC_009799.3"/>
</dbReference>
<dbReference type="GeneID" id="5580361"/>
<gene>
    <name evidence="1" type="primary">ORF38</name>
</gene>
<evidence type="ECO:0000313" key="1">
    <source>
        <dbReference type="EMBL" id="CAJ29721.1"/>
    </source>
</evidence>
<reference evidence="1 2" key="2">
    <citation type="journal article" date="1994" name="Acta Virol.">
        <title>Characterization and sequence analysis of the F2 promoter from corynephage BFK20.</title>
        <authorList>
            <person name="Koptides M."/>
            <person name="Ugorcakova J."/>
            <person name="Baloghova E."/>
            <person name="Bukovska G."/>
            <person name="Timko J."/>
        </authorList>
    </citation>
    <scope>NUCLEOTIDE SEQUENCE [LARGE SCALE GENOMIC DNA]</scope>
</reference>
<accession>Q3V5F7</accession>
<protein>
    <submittedName>
        <fullName evidence="1">Gp38</fullName>
    </submittedName>
</protein>
<reference evidence="1 2" key="3">
    <citation type="journal article" date="2006" name="Virology">
        <title>Complete nucleotide sequence and genome analysis of bacteriophage BFK20--a lytic phage of the industrial producer Brevibacterium flavum.</title>
        <authorList>
            <person name="Bukovska G."/>
            <person name="Klucar L."/>
            <person name="Vlcek C."/>
            <person name="Adamovic J."/>
            <person name="Turna J."/>
            <person name="Timko J."/>
        </authorList>
    </citation>
    <scope>NUCLEOTIDE SEQUENCE [LARGE SCALE GENOMIC DNA]</scope>
</reference>
<sequence>MSKPAHAAHRELIEKGGHHVEIKKEGLYIGGKAVLTLGNDPVDVTAWEMDNDSPIGGVVRISIIASRVDMDAIAVARGRNQVNLTSEKPGNHA</sequence>
<dbReference type="KEGG" id="vg:5580361"/>
<dbReference type="EMBL" id="AJ278322">
    <property type="protein sequence ID" value="CAJ29721.1"/>
    <property type="molecule type" value="Genomic_DNA"/>
</dbReference>
<organism evidence="1 2">
    <name type="scientific">Corynebacterium phage BFK20</name>
    <dbReference type="NCBI Taxonomy" id="28358"/>
    <lineage>
        <taxon>Viruses</taxon>
        <taxon>Duplodnaviria</taxon>
        <taxon>Heunggongvirae</taxon>
        <taxon>Uroviricota</taxon>
        <taxon>Caudoviricetes</taxon>
        <taxon>Sasvirus</taxon>
        <taxon>Sasvirus BFK20</taxon>
    </lineage>
</organism>